<keyword evidence="9 12" id="KW-0560">Oxidoreductase</keyword>
<evidence type="ECO:0000256" key="9">
    <source>
        <dbReference type="ARBA" id="ARBA00023002"/>
    </source>
</evidence>
<dbReference type="Proteomes" id="UP000184604">
    <property type="component" value="Chromosome"/>
</dbReference>
<dbReference type="SUPFAM" id="SSF56425">
    <property type="entry name" value="Succinate dehydrogenase/fumarate reductase flavoprotein, catalytic domain"/>
    <property type="match status" value="1"/>
</dbReference>
<dbReference type="GO" id="GO:0008734">
    <property type="term" value="F:L-aspartate oxidase activity"/>
    <property type="evidence" value="ECO:0007669"/>
    <property type="project" value="UniProtKB-UniRule"/>
</dbReference>
<evidence type="ECO:0000256" key="7">
    <source>
        <dbReference type="ARBA" id="ARBA00022642"/>
    </source>
</evidence>
<dbReference type="RefSeq" id="WP_073537828.1">
    <property type="nucleotide sequence ID" value="NZ_CP018335.1"/>
</dbReference>
<keyword evidence="8 12" id="KW-0274">FAD</keyword>
<keyword evidence="6 12" id="KW-0285">Flavoprotein</keyword>
<sequence>MRRYLVDYNESFVIDQNFDVAIIGAGIAGLYTALMLPKDLKIVILSKKNIEDCDSYLAQGGIAASIKNDNRELHVKDTINAGCYVNNLDAVNVLIDESQEAIDGLVELGVDFDRDSLGNFYRSLEGNHSIPRILHVHGDSTGKGIMDILIRNVKEASNITVITDIFAMDVVDSEKIYKGITAYHNDKFFYFNTKFCVVASGGIGQLFSKTTNVDILTGDGIAMALRADVNLDNMEYIQFHPTAFYSKDVKDKLFLISEAVRGEGAVLRNINEERFMGEYDNRMELAPRDIVARAIKDQMDKTKTDYVYLDVTMYDKNFLKRRFNTIYSECESQGIEMNKDYIPVTPAAHYFMGGIKVDLYGRTNIQNFYAVGECACTGVHGANRLASNSLMEALVFGKRAAVDISCRMKQKKYLDYEDMNEMGIKTLFNGFKTEHMKIDFSVLKEELKNFMEDTAGIVRSVDKLKKVLDYINNVLYEIENCNFNDVYSMEVYNMYQVSGAIVTSILDSKASIGSNYVEEYCERSLVRQI</sequence>
<dbReference type="NCBIfam" id="NF004820">
    <property type="entry name" value="PRK06175.1"/>
    <property type="match status" value="1"/>
</dbReference>
<dbReference type="InterPro" id="IPR036188">
    <property type="entry name" value="FAD/NAD-bd_sf"/>
</dbReference>
<evidence type="ECO:0000256" key="12">
    <source>
        <dbReference type="RuleBase" id="RU362049"/>
    </source>
</evidence>
<dbReference type="OrthoDB" id="9806724at2"/>
<evidence type="ECO:0000256" key="11">
    <source>
        <dbReference type="NCBIfam" id="TIGR00551"/>
    </source>
</evidence>
<comment type="catalytic activity">
    <reaction evidence="10">
        <text>L-aspartate + O2 = iminosuccinate + H2O2</text>
        <dbReference type="Rhea" id="RHEA:25876"/>
        <dbReference type="ChEBI" id="CHEBI:15379"/>
        <dbReference type="ChEBI" id="CHEBI:16240"/>
        <dbReference type="ChEBI" id="CHEBI:29991"/>
        <dbReference type="ChEBI" id="CHEBI:77875"/>
        <dbReference type="EC" id="1.4.3.16"/>
    </reaction>
    <physiologicalReaction direction="left-to-right" evidence="10">
        <dbReference type="Rhea" id="RHEA:25877"/>
    </physiologicalReaction>
</comment>
<dbReference type="InterPro" id="IPR005288">
    <property type="entry name" value="NadB"/>
</dbReference>
<feature type="transmembrane region" description="Helical" evidence="13">
    <location>
        <begin position="20"/>
        <end position="37"/>
    </location>
</feature>
<evidence type="ECO:0000256" key="8">
    <source>
        <dbReference type="ARBA" id="ARBA00022827"/>
    </source>
</evidence>
<accession>A0A1L5F551</accession>
<comment type="function">
    <text evidence="12">Catalyzes the oxidation of L-aspartate to iminoaspartate.</text>
</comment>
<comment type="subcellular location">
    <subcellularLocation>
        <location evidence="12">Cytoplasm</location>
    </subcellularLocation>
</comment>
<evidence type="ECO:0000313" key="16">
    <source>
        <dbReference type="Proteomes" id="UP000184604"/>
    </source>
</evidence>
<evidence type="ECO:0000256" key="4">
    <source>
        <dbReference type="ARBA" id="ARBA00012173"/>
    </source>
</evidence>
<organism evidence="15 16">
    <name type="scientific">Clostridium kluyveri</name>
    <dbReference type="NCBI Taxonomy" id="1534"/>
    <lineage>
        <taxon>Bacteria</taxon>
        <taxon>Bacillati</taxon>
        <taxon>Bacillota</taxon>
        <taxon>Clostridia</taxon>
        <taxon>Eubacteriales</taxon>
        <taxon>Clostridiaceae</taxon>
        <taxon>Clostridium</taxon>
    </lineage>
</organism>
<dbReference type="UniPathway" id="UPA00253">
    <property type="reaction ID" value="UER00326"/>
</dbReference>
<dbReference type="EC" id="1.4.3.16" evidence="4 11"/>
<proteinExistence type="inferred from homology"/>
<dbReference type="InterPro" id="IPR003953">
    <property type="entry name" value="FAD-dep_OxRdtase_2_FAD-bd"/>
</dbReference>
<dbReference type="SUPFAM" id="SSF46977">
    <property type="entry name" value="Succinate dehydrogenase/fumarate reductase flavoprotein C-terminal domain"/>
    <property type="match status" value="1"/>
</dbReference>
<dbReference type="GO" id="GO:0033765">
    <property type="term" value="F:steroid dehydrogenase activity, acting on the CH-CH group of donors"/>
    <property type="evidence" value="ECO:0007669"/>
    <property type="project" value="UniProtKB-ARBA"/>
</dbReference>
<dbReference type="AlphaFoldDB" id="A0A1L5F551"/>
<dbReference type="GO" id="GO:0034628">
    <property type="term" value="P:'de novo' NAD+ biosynthetic process from L-aspartate"/>
    <property type="evidence" value="ECO:0007669"/>
    <property type="project" value="TreeGrafter"/>
</dbReference>
<protein>
    <recommendedName>
        <fullName evidence="5 11">L-aspartate oxidase</fullName>
        <ecNumber evidence="4 11">1.4.3.16</ecNumber>
    </recommendedName>
</protein>
<dbReference type="InterPro" id="IPR037099">
    <property type="entry name" value="Fum_R/Succ_DH_flav-like_C_sf"/>
</dbReference>
<evidence type="ECO:0000256" key="5">
    <source>
        <dbReference type="ARBA" id="ARBA00021901"/>
    </source>
</evidence>
<evidence type="ECO:0000256" key="2">
    <source>
        <dbReference type="ARBA" id="ARBA00004950"/>
    </source>
</evidence>
<evidence type="ECO:0000256" key="1">
    <source>
        <dbReference type="ARBA" id="ARBA00001974"/>
    </source>
</evidence>
<gene>
    <name evidence="15" type="ORF">BS101_04990</name>
</gene>
<dbReference type="SUPFAM" id="SSF51905">
    <property type="entry name" value="FAD/NAD(P)-binding domain"/>
    <property type="match status" value="1"/>
</dbReference>
<dbReference type="EMBL" id="CP018335">
    <property type="protein sequence ID" value="APM38139.1"/>
    <property type="molecule type" value="Genomic_DNA"/>
</dbReference>
<dbReference type="PRINTS" id="PR00368">
    <property type="entry name" value="FADPNR"/>
</dbReference>
<dbReference type="Gene3D" id="3.50.50.60">
    <property type="entry name" value="FAD/NAD(P)-binding domain"/>
    <property type="match status" value="1"/>
</dbReference>
<keyword evidence="13" id="KW-1133">Transmembrane helix</keyword>
<keyword evidence="13" id="KW-0812">Transmembrane</keyword>
<dbReference type="NCBIfam" id="TIGR00551">
    <property type="entry name" value="nadB"/>
    <property type="match status" value="1"/>
</dbReference>
<evidence type="ECO:0000256" key="10">
    <source>
        <dbReference type="ARBA" id="ARBA00048305"/>
    </source>
</evidence>
<evidence type="ECO:0000256" key="13">
    <source>
        <dbReference type="SAM" id="Phobius"/>
    </source>
</evidence>
<reference evidence="15 16" key="1">
    <citation type="submission" date="2016-12" db="EMBL/GenBank/DDBJ databases">
        <title>Complete genome sequence of Clostridium kluyveri JZZ isolated from the pit mud of a Chinese flavor liquor-making factory.</title>
        <authorList>
            <person name="Wang Y."/>
        </authorList>
    </citation>
    <scope>NUCLEOTIDE SEQUENCE [LARGE SCALE GENOMIC DNA]</scope>
    <source>
        <strain evidence="15 16">JZZ</strain>
    </source>
</reference>
<feature type="domain" description="FAD-dependent oxidoreductase 2 FAD-binding" evidence="14">
    <location>
        <begin position="19"/>
        <end position="390"/>
    </location>
</feature>
<dbReference type="Gene3D" id="3.90.700.10">
    <property type="entry name" value="Succinate dehydrogenase/fumarate reductase flavoprotein, catalytic domain"/>
    <property type="match status" value="1"/>
</dbReference>
<evidence type="ECO:0000256" key="6">
    <source>
        <dbReference type="ARBA" id="ARBA00022630"/>
    </source>
</evidence>
<evidence type="ECO:0000256" key="3">
    <source>
        <dbReference type="ARBA" id="ARBA00008562"/>
    </source>
</evidence>
<dbReference type="Pfam" id="PF00890">
    <property type="entry name" value="FAD_binding_2"/>
    <property type="match status" value="1"/>
</dbReference>
<keyword evidence="7 12" id="KW-0662">Pyridine nucleotide biosynthesis</keyword>
<dbReference type="FunFam" id="3.90.700.10:FF:000002">
    <property type="entry name" value="L-aspartate oxidase"/>
    <property type="match status" value="1"/>
</dbReference>
<evidence type="ECO:0000313" key="15">
    <source>
        <dbReference type="EMBL" id="APM38139.1"/>
    </source>
</evidence>
<name>A0A1L5F551_CLOKL</name>
<comment type="pathway">
    <text evidence="2 12">Cofactor biosynthesis; NAD(+) biosynthesis; iminoaspartate from L-aspartate (oxidase route): step 1/1.</text>
</comment>
<dbReference type="GO" id="GO:0005737">
    <property type="term" value="C:cytoplasm"/>
    <property type="evidence" value="ECO:0007669"/>
    <property type="project" value="UniProtKB-SubCell"/>
</dbReference>
<comment type="cofactor">
    <cofactor evidence="1 12">
        <name>FAD</name>
        <dbReference type="ChEBI" id="CHEBI:57692"/>
    </cofactor>
</comment>
<dbReference type="InterPro" id="IPR027477">
    <property type="entry name" value="Succ_DH/fumarate_Rdtase_cat_sf"/>
</dbReference>
<keyword evidence="13" id="KW-0472">Membrane</keyword>
<evidence type="ECO:0000259" key="14">
    <source>
        <dbReference type="Pfam" id="PF00890"/>
    </source>
</evidence>
<dbReference type="Gene3D" id="1.20.58.100">
    <property type="entry name" value="Fumarate reductase/succinate dehydrogenase flavoprotein-like, C-terminal domain"/>
    <property type="match status" value="1"/>
</dbReference>
<dbReference type="PANTHER" id="PTHR42716:SF2">
    <property type="entry name" value="L-ASPARTATE OXIDASE, CHLOROPLASTIC"/>
    <property type="match status" value="1"/>
</dbReference>
<comment type="similarity">
    <text evidence="3 12">Belongs to the FAD-dependent oxidoreductase 2 family. NadB subfamily.</text>
</comment>
<dbReference type="PANTHER" id="PTHR42716">
    <property type="entry name" value="L-ASPARTATE OXIDASE"/>
    <property type="match status" value="1"/>
</dbReference>